<dbReference type="EMBL" id="CABPSR010000005">
    <property type="protein sequence ID" value="VVE80292.1"/>
    <property type="molecule type" value="Genomic_DNA"/>
</dbReference>
<feature type="compositionally biased region" description="Basic and acidic residues" evidence="1">
    <location>
        <begin position="51"/>
        <end position="65"/>
    </location>
</feature>
<accession>A0A5E5B547</accession>
<evidence type="ECO:0000256" key="1">
    <source>
        <dbReference type="SAM" id="MobiDB-lite"/>
    </source>
</evidence>
<feature type="region of interest" description="Disordered" evidence="1">
    <location>
        <begin position="51"/>
        <end position="73"/>
    </location>
</feature>
<name>A0A5E5B547_9BURK</name>
<dbReference type="Proteomes" id="UP000335538">
    <property type="component" value="Unassembled WGS sequence"/>
</dbReference>
<evidence type="ECO:0000313" key="3">
    <source>
        <dbReference type="Proteomes" id="UP000335538"/>
    </source>
</evidence>
<gene>
    <name evidence="2" type="ORF">PSP31121_02696</name>
</gene>
<sequence length="73" mass="8268">MDVGCVGSMLAFLRVPSLSLQLRVLDPLPYWVPDDLWRGLRHRRFGKKYHATDERAEAGDRRGLSDKTSANAV</sequence>
<reference evidence="2 3" key="1">
    <citation type="submission" date="2019-08" db="EMBL/GenBank/DDBJ databases">
        <authorList>
            <person name="Peeters C."/>
        </authorList>
    </citation>
    <scope>NUCLEOTIDE SEQUENCE [LARGE SCALE GENOMIC DNA]</scope>
    <source>
        <strain evidence="2 3">LMG 31121</strain>
    </source>
</reference>
<protein>
    <submittedName>
        <fullName evidence="2">Uncharacterized protein</fullName>
    </submittedName>
</protein>
<evidence type="ECO:0000313" key="2">
    <source>
        <dbReference type="EMBL" id="VVE80292.1"/>
    </source>
</evidence>
<proteinExistence type="predicted"/>
<dbReference type="AlphaFoldDB" id="A0A5E5B547"/>
<organism evidence="2 3">
    <name type="scientific">Pandoraea sputorum</name>
    <dbReference type="NCBI Taxonomy" id="93222"/>
    <lineage>
        <taxon>Bacteria</taxon>
        <taxon>Pseudomonadati</taxon>
        <taxon>Pseudomonadota</taxon>
        <taxon>Betaproteobacteria</taxon>
        <taxon>Burkholderiales</taxon>
        <taxon>Burkholderiaceae</taxon>
        <taxon>Pandoraea</taxon>
    </lineage>
</organism>